<dbReference type="InterPro" id="IPR002104">
    <property type="entry name" value="Integrase_catalytic"/>
</dbReference>
<proteinExistence type="inferred from homology"/>
<feature type="domain" description="Core-binding (CB)" evidence="6">
    <location>
        <begin position="82"/>
        <end position="164"/>
    </location>
</feature>
<name>D4J5V6_9FIRM</name>
<dbReference type="PANTHER" id="PTHR30349">
    <property type="entry name" value="PHAGE INTEGRASE-RELATED"/>
    <property type="match status" value="1"/>
</dbReference>
<dbReference type="InterPro" id="IPR010998">
    <property type="entry name" value="Integrase_recombinase_N"/>
</dbReference>
<dbReference type="InterPro" id="IPR016177">
    <property type="entry name" value="DNA-bd_dom_sf"/>
</dbReference>
<dbReference type="KEGG" id="cct:CC1_08650"/>
<dbReference type="HOGENOM" id="CLU_027562_17_4_9"/>
<accession>D4J5V6</accession>
<dbReference type="STRING" id="717962.CC1_08650"/>
<dbReference type="GO" id="GO:0008907">
    <property type="term" value="F:integrase activity"/>
    <property type="evidence" value="ECO:0007669"/>
    <property type="project" value="InterPro"/>
</dbReference>
<dbReference type="Proteomes" id="UP000008798">
    <property type="component" value="Chromosome"/>
</dbReference>
<reference evidence="7 8" key="1">
    <citation type="submission" date="2010-03" db="EMBL/GenBank/DDBJ databases">
        <title>The genome sequence of Coprococcus catus GD/7.</title>
        <authorList>
            <consortium name="metaHIT consortium -- http://www.metahit.eu/"/>
            <person name="Pajon A."/>
            <person name="Turner K."/>
            <person name="Parkhill J."/>
            <person name="Duncan S."/>
            <person name="Flint H."/>
        </authorList>
    </citation>
    <scope>NUCLEOTIDE SEQUENCE [LARGE SCALE GENOMIC DNA]</scope>
    <source>
        <strain evidence="7 8">GD/7</strain>
    </source>
</reference>
<dbReference type="PANTHER" id="PTHR30349:SF41">
    <property type="entry name" value="INTEGRASE_RECOMBINASE PROTEIN MJ0367-RELATED"/>
    <property type="match status" value="1"/>
</dbReference>
<dbReference type="RefSeq" id="WP_015513315.1">
    <property type="nucleotide sequence ID" value="NC_021009.1"/>
</dbReference>
<keyword evidence="3" id="KW-0233">DNA recombination</keyword>
<dbReference type="Pfam" id="PF02920">
    <property type="entry name" value="Integrase_DNA"/>
    <property type="match status" value="1"/>
</dbReference>
<dbReference type="Gene3D" id="3.30.160.60">
    <property type="entry name" value="Classic Zinc Finger"/>
    <property type="match status" value="1"/>
</dbReference>
<dbReference type="EMBL" id="FP929038">
    <property type="protein sequence ID" value="CBK79727.1"/>
    <property type="molecule type" value="Genomic_DNA"/>
</dbReference>
<dbReference type="PROSITE" id="PS51900">
    <property type="entry name" value="CB"/>
    <property type="match status" value="1"/>
</dbReference>
<dbReference type="InterPro" id="IPR013762">
    <property type="entry name" value="Integrase-like_cat_sf"/>
</dbReference>
<dbReference type="Gene3D" id="1.10.150.130">
    <property type="match status" value="1"/>
</dbReference>
<evidence type="ECO:0000256" key="4">
    <source>
        <dbReference type="PROSITE-ProRule" id="PRU01248"/>
    </source>
</evidence>
<feature type="domain" description="Tyr recombinase" evidence="5">
    <location>
        <begin position="187"/>
        <end position="394"/>
    </location>
</feature>
<dbReference type="GO" id="GO:0006310">
    <property type="term" value="P:DNA recombination"/>
    <property type="evidence" value="ECO:0007669"/>
    <property type="project" value="UniProtKB-KW"/>
</dbReference>
<dbReference type="InterPro" id="IPR004191">
    <property type="entry name" value="Integrase_Tn916-type_DNA-bd_N"/>
</dbReference>
<protein>
    <submittedName>
        <fullName evidence="7">Site-specific recombinase XerD</fullName>
    </submittedName>
</protein>
<dbReference type="CDD" id="cd01189">
    <property type="entry name" value="INT_ICEBs1_C_like"/>
    <property type="match status" value="1"/>
</dbReference>
<dbReference type="PATRIC" id="fig|717962.3.peg.665"/>
<evidence type="ECO:0000259" key="5">
    <source>
        <dbReference type="PROSITE" id="PS51898"/>
    </source>
</evidence>
<gene>
    <name evidence="7" type="ORF">CC1_08650</name>
</gene>
<organism evidence="7 8">
    <name type="scientific">Coprococcus catus GD/7</name>
    <dbReference type="NCBI Taxonomy" id="717962"/>
    <lineage>
        <taxon>Bacteria</taxon>
        <taxon>Bacillati</taxon>
        <taxon>Bacillota</taxon>
        <taxon>Clostridia</taxon>
        <taxon>Lachnospirales</taxon>
        <taxon>Lachnospiraceae</taxon>
        <taxon>Coprococcus</taxon>
    </lineage>
</organism>
<evidence type="ECO:0000313" key="7">
    <source>
        <dbReference type="EMBL" id="CBK79727.1"/>
    </source>
</evidence>
<evidence type="ECO:0000313" key="8">
    <source>
        <dbReference type="Proteomes" id="UP000008798"/>
    </source>
</evidence>
<evidence type="ECO:0000259" key="6">
    <source>
        <dbReference type="PROSITE" id="PS51900"/>
    </source>
</evidence>
<evidence type="ECO:0000256" key="2">
    <source>
        <dbReference type="ARBA" id="ARBA00023125"/>
    </source>
</evidence>
<keyword evidence="2 4" id="KW-0238">DNA-binding</keyword>
<dbReference type="InterPro" id="IPR011010">
    <property type="entry name" value="DNA_brk_join_enz"/>
</dbReference>
<sequence>MSEKRRDHRGRILHNGEIQLSDGRYRFKYVDEMGKERCVYSWRLDHNDATPKGKRRTLSHREMEKKIQADHFEQIATNGGNMTVLELVEKYTSTKTGVRPTTVAGYGTVINLLKKDPFGKRRIDMVRISDAKCWLIHLQQVEKKSYSSIHSIRGVLRPAFQLAVDDDLIRKNPFQFQLMEVVVNDSVTREAISRAEERKFLRFVKEDPHFCRYYEGIYILFKTGLRISEFCGLTISDIDFKEHTINIDHQLQKKSKIGDYIQETKTTSGTRKIPMTADVEKCFRKIIEKRNPPKVEPMVDGKSGFLYFDKNESICYSLHWEHYFQHIIQKYNNTYKVQMPVITPHVCRHTYCSNMAKSGMNPKTLQYLMGHSDISVTMNVYTHIGFDDAEEELKRMEEFRKAQAEVEQKKEKPMSQKMFKGG</sequence>
<evidence type="ECO:0000256" key="3">
    <source>
        <dbReference type="ARBA" id="ARBA00023172"/>
    </source>
</evidence>
<dbReference type="InterPro" id="IPR044068">
    <property type="entry name" value="CB"/>
</dbReference>
<reference evidence="7 8" key="2">
    <citation type="submission" date="2010-03" db="EMBL/GenBank/DDBJ databases">
        <authorList>
            <person name="Pajon A."/>
        </authorList>
    </citation>
    <scope>NUCLEOTIDE SEQUENCE [LARGE SCALE GENOMIC DNA]</scope>
    <source>
        <strain evidence="7 8">GD/7</strain>
    </source>
</reference>
<dbReference type="SUPFAM" id="SSF54171">
    <property type="entry name" value="DNA-binding domain"/>
    <property type="match status" value="1"/>
</dbReference>
<dbReference type="SUPFAM" id="SSF56349">
    <property type="entry name" value="DNA breaking-rejoining enzymes"/>
    <property type="match status" value="1"/>
</dbReference>
<evidence type="ECO:0000256" key="1">
    <source>
        <dbReference type="ARBA" id="ARBA00008857"/>
    </source>
</evidence>
<dbReference type="InterPro" id="IPR050090">
    <property type="entry name" value="Tyrosine_recombinase_XerCD"/>
</dbReference>
<dbReference type="AlphaFoldDB" id="D4J5V6"/>
<dbReference type="GO" id="GO:0003677">
    <property type="term" value="F:DNA binding"/>
    <property type="evidence" value="ECO:0007669"/>
    <property type="project" value="UniProtKB-UniRule"/>
</dbReference>
<dbReference type="Pfam" id="PF00589">
    <property type="entry name" value="Phage_integrase"/>
    <property type="match status" value="1"/>
</dbReference>
<comment type="similarity">
    <text evidence="1">Belongs to the 'phage' integrase family.</text>
</comment>
<dbReference type="PROSITE" id="PS51898">
    <property type="entry name" value="TYR_RECOMBINASE"/>
    <property type="match status" value="1"/>
</dbReference>
<dbReference type="Gene3D" id="1.10.443.10">
    <property type="entry name" value="Intergrase catalytic core"/>
    <property type="match status" value="1"/>
</dbReference>